<organism evidence="11 12">
    <name type="scientific">Apodospora peruviana</name>
    <dbReference type="NCBI Taxonomy" id="516989"/>
    <lineage>
        <taxon>Eukaryota</taxon>
        <taxon>Fungi</taxon>
        <taxon>Dikarya</taxon>
        <taxon>Ascomycota</taxon>
        <taxon>Pezizomycotina</taxon>
        <taxon>Sordariomycetes</taxon>
        <taxon>Sordariomycetidae</taxon>
        <taxon>Sordariales</taxon>
        <taxon>Lasiosphaeriaceae</taxon>
        <taxon>Apodospora</taxon>
    </lineage>
</organism>
<evidence type="ECO:0000256" key="8">
    <source>
        <dbReference type="ARBA" id="ARBA00023128"/>
    </source>
</evidence>
<name>A0AAE0I5B3_9PEZI</name>
<keyword evidence="8" id="KW-0496">Mitochondrion</keyword>
<dbReference type="Pfam" id="PF02064">
    <property type="entry name" value="MAS20"/>
    <property type="match status" value="1"/>
</dbReference>
<protein>
    <submittedName>
        <fullName evidence="11">Mitochondrial outer membrane translocase complex, subunit Tom20 domain-containing protein</fullName>
    </submittedName>
</protein>
<evidence type="ECO:0000256" key="4">
    <source>
        <dbReference type="ARBA" id="ARBA00022692"/>
    </source>
</evidence>
<dbReference type="GO" id="GO:0006605">
    <property type="term" value="P:protein targeting"/>
    <property type="evidence" value="ECO:0007669"/>
    <property type="project" value="InterPro"/>
</dbReference>
<dbReference type="InterPro" id="IPR002056">
    <property type="entry name" value="MAS20"/>
</dbReference>
<reference evidence="11" key="1">
    <citation type="journal article" date="2023" name="Mol. Phylogenet. Evol.">
        <title>Genome-scale phylogeny and comparative genomics of the fungal order Sordariales.</title>
        <authorList>
            <person name="Hensen N."/>
            <person name="Bonometti L."/>
            <person name="Westerberg I."/>
            <person name="Brannstrom I.O."/>
            <person name="Guillou S."/>
            <person name="Cros-Aarteil S."/>
            <person name="Calhoun S."/>
            <person name="Haridas S."/>
            <person name="Kuo A."/>
            <person name="Mondo S."/>
            <person name="Pangilinan J."/>
            <person name="Riley R."/>
            <person name="LaButti K."/>
            <person name="Andreopoulos B."/>
            <person name="Lipzen A."/>
            <person name="Chen C."/>
            <person name="Yan M."/>
            <person name="Daum C."/>
            <person name="Ng V."/>
            <person name="Clum A."/>
            <person name="Steindorff A."/>
            <person name="Ohm R.A."/>
            <person name="Martin F."/>
            <person name="Silar P."/>
            <person name="Natvig D.O."/>
            <person name="Lalanne C."/>
            <person name="Gautier V."/>
            <person name="Ament-Velasquez S.L."/>
            <person name="Kruys A."/>
            <person name="Hutchinson M.I."/>
            <person name="Powell A.J."/>
            <person name="Barry K."/>
            <person name="Miller A.N."/>
            <person name="Grigoriev I.V."/>
            <person name="Debuchy R."/>
            <person name="Gladieux P."/>
            <person name="Hiltunen Thoren M."/>
            <person name="Johannesson H."/>
        </authorList>
    </citation>
    <scope>NUCLEOTIDE SEQUENCE</scope>
    <source>
        <strain evidence="11">CBS 118394</strain>
    </source>
</reference>
<reference evidence="11" key="2">
    <citation type="submission" date="2023-06" db="EMBL/GenBank/DDBJ databases">
        <authorList>
            <consortium name="Lawrence Berkeley National Laboratory"/>
            <person name="Haridas S."/>
            <person name="Hensen N."/>
            <person name="Bonometti L."/>
            <person name="Westerberg I."/>
            <person name="Brannstrom I.O."/>
            <person name="Guillou S."/>
            <person name="Cros-Aarteil S."/>
            <person name="Calhoun S."/>
            <person name="Kuo A."/>
            <person name="Mondo S."/>
            <person name="Pangilinan J."/>
            <person name="Riley R."/>
            <person name="Labutti K."/>
            <person name="Andreopoulos B."/>
            <person name="Lipzen A."/>
            <person name="Chen C."/>
            <person name="Yanf M."/>
            <person name="Daum C."/>
            <person name="Ng V."/>
            <person name="Clum A."/>
            <person name="Steindorff A."/>
            <person name="Ohm R."/>
            <person name="Martin F."/>
            <person name="Silar P."/>
            <person name="Natvig D."/>
            <person name="Lalanne C."/>
            <person name="Gautier V."/>
            <person name="Ament-Velasquez S.L."/>
            <person name="Kruys A."/>
            <person name="Hutchinson M.I."/>
            <person name="Powell A.J."/>
            <person name="Barry K."/>
            <person name="Miller A.N."/>
            <person name="Grigoriev I.V."/>
            <person name="Debuchy R."/>
            <person name="Gladieux P."/>
            <person name="Thoren M.H."/>
            <person name="Johannesson H."/>
        </authorList>
    </citation>
    <scope>NUCLEOTIDE SEQUENCE</scope>
    <source>
        <strain evidence="11">CBS 118394</strain>
    </source>
</reference>
<dbReference type="InterPro" id="IPR023392">
    <property type="entry name" value="Tom20_dom_sf"/>
</dbReference>
<dbReference type="Proteomes" id="UP001283341">
    <property type="component" value="Unassembled WGS sequence"/>
</dbReference>
<evidence type="ECO:0000256" key="1">
    <source>
        <dbReference type="ARBA" id="ARBA00004572"/>
    </source>
</evidence>
<dbReference type="GO" id="GO:0030150">
    <property type="term" value="P:protein import into mitochondrial matrix"/>
    <property type="evidence" value="ECO:0007669"/>
    <property type="project" value="TreeGrafter"/>
</dbReference>
<dbReference type="Gene3D" id="1.20.960.10">
    <property type="entry name" value="Mitochondrial outer membrane translocase complex, subunit Tom20 domain"/>
    <property type="match status" value="1"/>
</dbReference>
<dbReference type="SUPFAM" id="SSF47157">
    <property type="entry name" value="Mitochondrial import receptor subunit Tom20"/>
    <property type="match status" value="1"/>
</dbReference>
<dbReference type="GO" id="GO:0005742">
    <property type="term" value="C:mitochondrial outer membrane translocase complex"/>
    <property type="evidence" value="ECO:0007669"/>
    <property type="project" value="InterPro"/>
</dbReference>
<feature type="transmembrane region" description="Helical" evidence="10">
    <location>
        <begin position="6"/>
        <end position="26"/>
    </location>
</feature>
<comment type="caution">
    <text evidence="11">The sequence shown here is derived from an EMBL/GenBank/DDBJ whole genome shotgun (WGS) entry which is preliminary data.</text>
</comment>
<dbReference type="PRINTS" id="PR00351">
    <property type="entry name" value="OM20RECEPTOR"/>
</dbReference>
<evidence type="ECO:0000313" key="11">
    <source>
        <dbReference type="EMBL" id="KAK3318675.1"/>
    </source>
</evidence>
<dbReference type="GO" id="GO:0006886">
    <property type="term" value="P:intracellular protein transport"/>
    <property type="evidence" value="ECO:0007669"/>
    <property type="project" value="InterPro"/>
</dbReference>
<accession>A0AAE0I5B3</accession>
<dbReference type="PIRSF" id="PIRSF037707">
    <property type="entry name" value="MAS20_rcpt"/>
    <property type="match status" value="1"/>
</dbReference>
<keyword evidence="5" id="KW-1000">Mitochondrion outer membrane</keyword>
<evidence type="ECO:0000256" key="9">
    <source>
        <dbReference type="ARBA" id="ARBA00023136"/>
    </source>
</evidence>
<dbReference type="GO" id="GO:0030943">
    <property type="term" value="F:mitochondrion targeting sequence binding"/>
    <property type="evidence" value="ECO:0007669"/>
    <property type="project" value="TreeGrafter"/>
</dbReference>
<dbReference type="PANTHER" id="PTHR12430:SF0">
    <property type="entry name" value="TRANSLOCASE OF OUTER MITOCHONDRIAL MEMBRANE 20"/>
    <property type="match status" value="1"/>
</dbReference>
<evidence type="ECO:0000313" key="12">
    <source>
        <dbReference type="Proteomes" id="UP001283341"/>
    </source>
</evidence>
<comment type="similarity">
    <text evidence="2">Belongs to the Tom20 family.</text>
</comment>
<proteinExistence type="inferred from homology"/>
<dbReference type="GO" id="GO:0016031">
    <property type="term" value="P:tRNA import into mitochondrion"/>
    <property type="evidence" value="ECO:0007669"/>
    <property type="project" value="TreeGrafter"/>
</dbReference>
<evidence type="ECO:0000256" key="10">
    <source>
        <dbReference type="SAM" id="Phobius"/>
    </source>
</evidence>
<keyword evidence="7 10" id="KW-1133">Transmembrane helix</keyword>
<evidence type="ECO:0000256" key="5">
    <source>
        <dbReference type="ARBA" id="ARBA00022787"/>
    </source>
</evidence>
<dbReference type="AlphaFoldDB" id="A0AAE0I5B3"/>
<evidence type="ECO:0000256" key="3">
    <source>
        <dbReference type="ARBA" id="ARBA00022448"/>
    </source>
</evidence>
<comment type="subcellular location">
    <subcellularLocation>
        <location evidence="1">Mitochondrion outer membrane</location>
        <topology evidence="1">Single-pass membrane protein</topology>
    </subcellularLocation>
</comment>
<keyword evidence="3" id="KW-0813">Transport</keyword>
<evidence type="ECO:0000256" key="2">
    <source>
        <dbReference type="ARBA" id="ARBA00005792"/>
    </source>
</evidence>
<dbReference type="GO" id="GO:0008320">
    <property type="term" value="F:protein transmembrane transporter activity"/>
    <property type="evidence" value="ECO:0007669"/>
    <property type="project" value="TreeGrafter"/>
</dbReference>
<dbReference type="PANTHER" id="PTHR12430">
    <property type="entry name" value="MITOCHONDRIAL IMPORT RECEPTOR SUBUNIT TOM20"/>
    <property type="match status" value="1"/>
</dbReference>
<keyword evidence="4 10" id="KW-0812">Transmembrane</keyword>
<sequence>MAPTTTTIVASTVAAIATGVLAYAVYFDHRRRTDPEFRREIRRSYRRQARLDKERAEQNVNAQRYAIRRFVDEAKEEGFPTAVEAKEAYFLEQVSNGELLGADHHRTTNSVVHTTATKAVEAALSFYRALKVYPTPGDLIGIYDKTVAKPILDILAEMIAYDGTLKIGASGASYGGPSNDDVAEMMREMGISGPGLD</sequence>
<keyword evidence="6" id="KW-0653">Protein transport</keyword>
<evidence type="ECO:0000256" key="7">
    <source>
        <dbReference type="ARBA" id="ARBA00022989"/>
    </source>
</evidence>
<keyword evidence="12" id="KW-1185">Reference proteome</keyword>
<gene>
    <name evidence="11" type="ORF">B0H66DRAFT_533178</name>
</gene>
<evidence type="ECO:0000256" key="6">
    <source>
        <dbReference type="ARBA" id="ARBA00022927"/>
    </source>
</evidence>
<keyword evidence="9 10" id="KW-0472">Membrane</keyword>
<dbReference type="EMBL" id="JAUEDM010000004">
    <property type="protein sequence ID" value="KAK3318675.1"/>
    <property type="molecule type" value="Genomic_DNA"/>
</dbReference>